<dbReference type="EC" id="2.1.1.296" evidence="1"/>
<dbReference type="PANTHER" id="PTHR16121">
    <property type="entry name" value="CAP-SPECIFIC MRNA (NUCLEOSIDE-2'-O-)-METHYLTRANSFERASE 1-RELATED"/>
    <property type="match status" value="1"/>
</dbReference>
<protein>
    <recommendedName>
        <fullName evidence="2">Cap-specific mRNA (nucleoside-2'-O-)-methyltransferase 2</fullName>
        <ecNumber evidence="1">2.1.1.296</ecNumber>
    </recommendedName>
</protein>
<keyword evidence="5 7" id="KW-0949">S-adenosyl-L-methionine</keyword>
<evidence type="ECO:0000256" key="1">
    <source>
        <dbReference type="ARBA" id="ARBA00012770"/>
    </source>
</evidence>
<dbReference type="Gene3D" id="3.40.50.12760">
    <property type="match status" value="1"/>
</dbReference>
<evidence type="ECO:0000259" key="8">
    <source>
        <dbReference type="PROSITE" id="PS51614"/>
    </source>
</evidence>
<dbReference type="InterPro" id="IPR050851">
    <property type="entry name" value="mRNA_Cap_2O-Ribose_MeTrfase"/>
</dbReference>
<evidence type="ECO:0000313" key="10">
    <source>
        <dbReference type="Proteomes" id="UP000440578"/>
    </source>
</evidence>
<keyword evidence="4 7" id="KW-0808">Transferase</keyword>
<dbReference type="GO" id="GO:0032259">
    <property type="term" value="P:methylation"/>
    <property type="evidence" value="ECO:0007669"/>
    <property type="project" value="UniProtKB-KW"/>
</dbReference>
<comment type="caution">
    <text evidence="9">The sequence shown here is derived from an EMBL/GenBank/DDBJ whole genome shotgun (WGS) entry which is preliminary data.</text>
</comment>
<keyword evidence="10" id="KW-1185">Reference proteome</keyword>
<comment type="catalytic activity">
    <reaction evidence="6">
        <text>a 5'-end (N(7)-methyl 5'-triphosphoguanosine)-(2'-O-methyl-ribonucleoside)-(ribonucleotide) in mRNA + S-adenosyl-L-methionine = a 5'-end (N(7)-methyl 5'-triphosphoguanosine)-(2'-O-methyl-ribonucleoside)-(2'-O-methyl-ribonucleotide) in mRNA + S-adenosyl-L-homocysteine + H(+)</text>
        <dbReference type="Rhea" id="RHEA:67024"/>
        <dbReference type="Rhea" id="RHEA-COMP:17169"/>
        <dbReference type="Rhea" id="RHEA-COMP:17170"/>
        <dbReference type="ChEBI" id="CHEBI:15378"/>
        <dbReference type="ChEBI" id="CHEBI:57856"/>
        <dbReference type="ChEBI" id="CHEBI:59789"/>
        <dbReference type="ChEBI" id="CHEBI:167612"/>
        <dbReference type="ChEBI" id="CHEBI:167614"/>
        <dbReference type="EC" id="2.1.1.296"/>
    </reaction>
</comment>
<evidence type="ECO:0000256" key="7">
    <source>
        <dbReference type="PROSITE-ProRule" id="PRU00946"/>
    </source>
</evidence>
<accession>A0A6A4V831</accession>
<dbReference type="InterPro" id="IPR029063">
    <property type="entry name" value="SAM-dependent_MTases_sf"/>
</dbReference>
<dbReference type="InterPro" id="IPR002877">
    <property type="entry name" value="RNA_MeTrfase_FtsJ_dom"/>
</dbReference>
<dbReference type="Proteomes" id="UP000440578">
    <property type="component" value="Unassembled WGS sequence"/>
</dbReference>
<dbReference type="PROSITE" id="PS51614">
    <property type="entry name" value="SAM_MT_ADRIFT"/>
    <property type="match status" value="1"/>
</dbReference>
<evidence type="ECO:0000256" key="2">
    <source>
        <dbReference type="ARBA" id="ARBA00021134"/>
    </source>
</evidence>
<dbReference type="EMBL" id="VIIS01001994">
    <property type="protein sequence ID" value="KAF0289885.1"/>
    <property type="molecule type" value="Genomic_DNA"/>
</dbReference>
<feature type="active site" description="Proton acceptor" evidence="7">
    <location>
        <position position="109"/>
    </location>
</feature>
<dbReference type="SUPFAM" id="SSF53335">
    <property type="entry name" value="S-adenosyl-L-methionine-dependent methyltransferases"/>
    <property type="match status" value="1"/>
</dbReference>
<evidence type="ECO:0000256" key="5">
    <source>
        <dbReference type="ARBA" id="ARBA00022691"/>
    </source>
</evidence>
<evidence type="ECO:0000313" key="9">
    <source>
        <dbReference type="EMBL" id="KAF0289885.1"/>
    </source>
</evidence>
<evidence type="ECO:0000256" key="4">
    <source>
        <dbReference type="ARBA" id="ARBA00022679"/>
    </source>
</evidence>
<feature type="binding site" evidence="7">
    <location>
        <position position="69"/>
    </location>
    <ligand>
        <name>S-adenosyl-L-methionine</name>
        <dbReference type="ChEBI" id="CHEBI:59789"/>
    </ligand>
</feature>
<dbReference type="GO" id="GO:0004483">
    <property type="term" value="F:methyltransferase cap1 activity"/>
    <property type="evidence" value="ECO:0007669"/>
    <property type="project" value="TreeGrafter"/>
</dbReference>
<dbReference type="GO" id="GO:0006370">
    <property type="term" value="P:7-methylguanosine mRNA capping"/>
    <property type="evidence" value="ECO:0007669"/>
    <property type="project" value="TreeGrafter"/>
</dbReference>
<comment type="caution">
    <text evidence="7">Lacks conserved residue(s) required for the propagation of feature annotation.</text>
</comment>
<dbReference type="AlphaFoldDB" id="A0A6A4V831"/>
<proteinExistence type="predicted"/>
<name>A0A6A4V831_AMPAM</name>
<sequence>MCWEWRATTLNPYYEGNALSRMISDDRFILPTLDRWEFGADDTGDLLVPANAERLVASAGPGVNLVTADGSVDCQGQPAEQESVVSDLHTCEVLCALRTLQPGGTLVIKMFTFFEASSVCLLYVLNCCFEEVSVVKPSCSKAGNSEVYVVCRRRLTDGPPAQLLTTWWRHYSSDGQRRPLLAREHVPDSFVQQIVSCARLFKSLQEAEISRNLRLFAASEDDSSVWQELEMVRRAAVAEYVRRCRLTPIDKHLRLTHPLDTRLYTVFQVENKSGAGTYEQRTGSRSAADRLRSLGEQLAALPVPEPPIEPVLWRPSAPNNTDPSLVTTGRPPARLLASKFCCLHQVRLLVGALEAAAELRPAALEAEGEPSVSATPEGVTVTLPWRAEPRPCDAAAVTALRDGVTLLRPGQTLEMTGLYLVHRLNISLLQLMVARAGPEAAVQLTVSDSVPPVPKLLLRPVSDPTELVSLLDWVIPLVADGNCLSLLPLPQLCQRPAAEQLVAYNGRVVRAVTQYLVQCGGDEVVPGQTIVPD</sequence>
<evidence type="ECO:0000256" key="3">
    <source>
        <dbReference type="ARBA" id="ARBA00022603"/>
    </source>
</evidence>
<dbReference type="GO" id="GO:0120550">
    <property type="term" value="F:methyltransferase cap2 activity"/>
    <property type="evidence" value="ECO:0007669"/>
    <property type="project" value="UniProtKB-EC"/>
</dbReference>
<feature type="domain" description="Adrift-type SAM-dependent 2'-O-MTase" evidence="8">
    <location>
        <begin position="1"/>
        <end position="156"/>
    </location>
</feature>
<dbReference type="InterPro" id="IPR025807">
    <property type="entry name" value="Adrift-typ_MeTrfase"/>
</dbReference>
<dbReference type="OrthoDB" id="429597at2759"/>
<keyword evidence="3 7" id="KW-0489">Methyltransferase</keyword>
<feature type="binding site" evidence="7">
    <location>
        <position position="3"/>
    </location>
    <ligand>
        <name>S-adenosyl-L-methionine</name>
        <dbReference type="ChEBI" id="CHEBI:59789"/>
    </ligand>
</feature>
<evidence type="ECO:0000256" key="6">
    <source>
        <dbReference type="ARBA" id="ARBA00049477"/>
    </source>
</evidence>
<gene>
    <name evidence="9" type="primary">cmtr2_0</name>
    <name evidence="9" type="ORF">FJT64_011891</name>
</gene>
<dbReference type="GO" id="GO:0005737">
    <property type="term" value="C:cytoplasm"/>
    <property type="evidence" value="ECO:0007669"/>
    <property type="project" value="TreeGrafter"/>
</dbReference>
<dbReference type="GO" id="GO:0005634">
    <property type="term" value="C:nucleus"/>
    <property type="evidence" value="ECO:0007669"/>
    <property type="project" value="UniProtKB-ARBA"/>
</dbReference>
<dbReference type="Pfam" id="PF01728">
    <property type="entry name" value="FtsJ"/>
    <property type="match status" value="1"/>
</dbReference>
<organism evidence="9 10">
    <name type="scientific">Amphibalanus amphitrite</name>
    <name type="common">Striped barnacle</name>
    <name type="synonym">Balanus amphitrite</name>
    <dbReference type="NCBI Taxonomy" id="1232801"/>
    <lineage>
        <taxon>Eukaryota</taxon>
        <taxon>Metazoa</taxon>
        <taxon>Ecdysozoa</taxon>
        <taxon>Arthropoda</taxon>
        <taxon>Crustacea</taxon>
        <taxon>Multicrustacea</taxon>
        <taxon>Cirripedia</taxon>
        <taxon>Thoracica</taxon>
        <taxon>Thoracicalcarea</taxon>
        <taxon>Balanomorpha</taxon>
        <taxon>Balanoidea</taxon>
        <taxon>Balanidae</taxon>
        <taxon>Amphibalaninae</taxon>
        <taxon>Amphibalanus</taxon>
    </lineage>
</organism>
<reference evidence="9 10" key="1">
    <citation type="submission" date="2019-07" db="EMBL/GenBank/DDBJ databases">
        <title>Draft genome assembly of a fouling barnacle, Amphibalanus amphitrite (Darwin, 1854): The first reference genome for Thecostraca.</title>
        <authorList>
            <person name="Kim W."/>
        </authorList>
    </citation>
    <scope>NUCLEOTIDE SEQUENCE [LARGE SCALE GENOMIC DNA]</scope>
    <source>
        <strain evidence="9">SNU_AA5</strain>
        <tissue evidence="9">Soma without cirri and trophi</tissue>
    </source>
</reference>
<dbReference type="PANTHER" id="PTHR16121:SF2">
    <property type="entry name" value="CAP-SPECIFIC MRNA (NUCLEOSIDE-2'-O-)-METHYLTRANSFERASE 2"/>
    <property type="match status" value="1"/>
</dbReference>